<dbReference type="GO" id="GO:0006307">
    <property type="term" value="P:DNA alkylation repair"/>
    <property type="evidence" value="ECO:0007669"/>
    <property type="project" value="TreeGrafter"/>
</dbReference>
<dbReference type="STRING" id="48701.ENSPMEP00000018168"/>
<dbReference type="InterPro" id="IPR005123">
    <property type="entry name" value="Oxoglu/Fe-dep_dioxygenase_dom"/>
</dbReference>
<evidence type="ECO:0000256" key="26">
    <source>
        <dbReference type="ARBA" id="ARBA00077989"/>
    </source>
</evidence>
<accession>A0A3B3XTA9</accession>
<evidence type="ECO:0000256" key="15">
    <source>
        <dbReference type="ARBA" id="ARBA00051189"/>
    </source>
</evidence>
<name>A0A3B3XTA9_9TELE</name>
<evidence type="ECO:0000259" key="29">
    <source>
        <dbReference type="PROSITE" id="PS51471"/>
    </source>
</evidence>
<dbReference type="PROSITE" id="PS51471">
    <property type="entry name" value="FE2OG_OXY"/>
    <property type="match status" value="1"/>
</dbReference>
<evidence type="ECO:0000313" key="31">
    <source>
        <dbReference type="Proteomes" id="UP000261480"/>
    </source>
</evidence>
<dbReference type="GO" id="GO:0008198">
    <property type="term" value="F:ferrous iron binding"/>
    <property type="evidence" value="ECO:0007669"/>
    <property type="project" value="TreeGrafter"/>
</dbReference>
<dbReference type="InterPro" id="IPR037151">
    <property type="entry name" value="AlkB-like_sf"/>
</dbReference>
<evidence type="ECO:0000256" key="7">
    <source>
        <dbReference type="ARBA" id="ARBA00022842"/>
    </source>
</evidence>
<comment type="subunit">
    <text evidence="23">Interacts with PCNA homotrimer; this interaction is enhanced during the S-phase of the cell cycle. Interacts with nucleolar proteins NCL, UBTF and NPM1. Interacts with XRCC5-XRCC6 heterodimer.</text>
</comment>
<evidence type="ECO:0000256" key="18">
    <source>
        <dbReference type="ARBA" id="ARBA00051755"/>
    </source>
</evidence>
<comment type="catalytic activity">
    <reaction evidence="15">
        <text>a 1,N(6)-etheno-2'-deoxyadenosine in single-stranded DNA + 2-oxoglutarate + O2 + H2O = a 2'-deoxyadenosine in single-stranded DNA + glyoxal + succinate + CO2</text>
        <dbReference type="Rhea" id="RHEA:70459"/>
        <dbReference type="Rhea" id="RHEA-COMP:17896"/>
        <dbReference type="Rhea" id="RHEA-COMP:17904"/>
        <dbReference type="ChEBI" id="CHEBI:15377"/>
        <dbReference type="ChEBI" id="CHEBI:15379"/>
        <dbReference type="ChEBI" id="CHEBI:16526"/>
        <dbReference type="ChEBI" id="CHEBI:16810"/>
        <dbReference type="ChEBI" id="CHEBI:30031"/>
        <dbReference type="ChEBI" id="CHEBI:34779"/>
        <dbReference type="ChEBI" id="CHEBI:90615"/>
        <dbReference type="ChEBI" id="CHEBI:189583"/>
    </reaction>
    <physiologicalReaction direction="left-to-right" evidence="15">
        <dbReference type="Rhea" id="RHEA:70460"/>
    </physiologicalReaction>
</comment>
<evidence type="ECO:0000256" key="4">
    <source>
        <dbReference type="ARBA" id="ARBA00007879"/>
    </source>
</evidence>
<keyword evidence="6" id="KW-0227">DNA damage</keyword>
<evidence type="ECO:0000256" key="3">
    <source>
        <dbReference type="ARBA" id="ARBA00004642"/>
    </source>
</evidence>
<feature type="binding site" evidence="28">
    <location>
        <position position="394"/>
    </location>
    <ligand>
        <name>2-oxoglutarate</name>
        <dbReference type="ChEBI" id="CHEBI:16810"/>
    </ligand>
</feature>
<dbReference type="FunFam" id="2.60.120.590:FF:000004">
    <property type="entry name" value="DNA oxidative demethylase ALKBH2"/>
    <property type="match status" value="1"/>
</dbReference>
<feature type="domain" description="Fe2OG dioxygenase" evidence="29">
    <location>
        <begin position="310"/>
        <end position="415"/>
    </location>
</feature>
<evidence type="ECO:0000256" key="25">
    <source>
        <dbReference type="ARBA" id="ARBA00072134"/>
    </source>
</evidence>
<dbReference type="AlphaFoldDB" id="A0A3B3XTA9"/>
<dbReference type="PANTHER" id="PTHR31573:SF1">
    <property type="entry name" value="DNA OXIDATIVE DEMETHYLASE ALKBH2"/>
    <property type="match status" value="1"/>
</dbReference>
<evidence type="ECO:0000256" key="9">
    <source>
        <dbReference type="ARBA" id="ARBA00023002"/>
    </source>
</evidence>
<feature type="binding site" evidence="28">
    <location>
        <position position="332"/>
    </location>
    <ligand>
        <name>substrate</name>
    </ligand>
</feature>
<keyword evidence="10" id="KW-0408">Iron</keyword>
<evidence type="ECO:0000256" key="5">
    <source>
        <dbReference type="ARBA" id="ARBA00022723"/>
    </source>
</evidence>
<evidence type="ECO:0000256" key="11">
    <source>
        <dbReference type="ARBA" id="ARBA00023204"/>
    </source>
</evidence>
<feature type="binding site" evidence="28">
    <location>
        <begin position="260"/>
        <end position="262"/>
    </location>
    <ligand>
        <name>substrate</name>
    </ligand>
</feature>
<dbReference type="Proteomes" id="UP000261480">
    <property type="component" value="Unplaced"/>
</dbReference>
<comment type="catalytic activity">
    <reaction evidence="17">
        <text>a 3,N(4)-etheno-2'-deoxycytidine in double-stranded DNA + 2-oxoglutarate + O2 + H2O = a 2'-deoxycytidine in double-stranded DNA + glyoxal + succinate + CO2</text>
        <dbReference type="Rhea" id="RHEA:70467"/>
        <dbReference type="Rhea" id="RHEA-COMP:17070"/>
        <dbReference type="Rhea" id="RHEA-COMP:17905"/>
        <dbReference type="ChEBI" id="CHEBI:15377"/>
        <dbReference type="ChEBI" id="CHEBI:15379"/>
        <dbReference type="ChEBI" id="CHEBI:16526"/>
        <dbReference type="ChEBI" id="CHEBI:16810"/>
        <dbReference type="ChEBI" id="CHEBI:30031"/>
        <dbReference type="ChEBI" id="CHEBI:34779"/>
        <dbReference type="ChEBI" id="CHEBI:85452"/>
        <dbReference type="ChEBI" id="CHEBI:189585"/>
    </reaction>
    <physiologicalReaction direction="left-to-right" evidence="17">
        <dbReference type="Rhea" id="RHEA:70468"/>
    </physiologicalReaction>
</comment>
<evidence type="ECO:0000313" key="30">
    <source>
        <dbReference type="Ensembl" id="ENSPMEP00000018168.1"/>
    </source>
</evidence>
<dbReference type="Ensembl" id="ENSPMET00000027209.1">
    <property type="protein sequence ID" value="ENSPMEP00000018168.1"/>
    <property type="gene ID" value="ENSPMEG00000021077.1"/>
</dbReference>
<keyword evidence="8" id="KW-0223">Dioxygenase</keyword>
<feature type="binding site" evidence="28">
    <location>
        <begin position="280"/>
        <end position="282"/>
    </location>
    <ligand>
        <name>substrate</name>
    </ligand>
</feature>
<evidence type="ECO:0000256" key="12">
    <source>
        <dbReference type="ARBA" id="ARBA00023242"/>
    </source>
</evidence>
<keyword evidence="11" id="KW-0234">DNA repair</keyword>
<comment type="subcellular location">
    <subcellularLocation>
        <location evidence="2">Nucleus</location>
        <location evidence="2">Nucleolus</location>
    </subcellularLocation>
    <subcellularLocation>
        <location evidence="3">Nucleus</location>
        <location evidence="3">Nucleoplasm</location>
    </subcellularLocation>
</comment>
<evidence type="ECO:0000256" key="23">
    <source>
        <dbReference type="ARBA" id="ARBA00062909"/>
    </source>
</evidence>
<evidence type="ECO:0000256" key="19">
    <source>
        <dbReference type="ARBA" id="ARBA00052597"/>
    </source>
</evidence>
<dbReference type="GO" id="GO:0005730">
    <property type="term" value="C:nucleolus"/>
    <property type="evidence" value="ECO:0007669"/>
    <property type="project" value="UniProtKB-SubCell"/>
</dbReference>
<reference evidence="30" key="1">
    <citation type="submission" date="2025-08" db="UniProtKB">
        <authorList>
            <consortium name="Ensembl"/>
        </authorList>
    </citation>
    <scope>IDENTIFICATION</scope>
</reference>
<dbReference type="InterPro" id="IPR027450">
    <property type="entry name" value="AlkB-like"/>
</dbReference>
<evidence type="ECO:0000256" key="21">
    <source>
        <dbReference type="ARBA" id="ARBA00052800"/>
    </source>
</evidence>
<comment type="catalytic activity">
    <reaction evidence="20">
        <text>a 1,N(6)-etheno-2'-deoxyadenosine in double-stranded DNA + 2-oxoglutarate + O2 + H2O = a 2'-deoxyadenosine in double-stranded DNA + glyoxal + succinate + CO2</text>
        <dbReference type="Rhea" id="RHEA:70463"/>
        <dbReference type="Rhea" id="RHEA-COMP:17897"/>
        <dbReference type="Rhea" id="RHEA-COMP:17903"/>
        <dbReference type="ChEBI" id="CHEBI:15377"/>
        <dbReference type="ChEBI" id="CHEBI:15379"/>
        <dbReference type="ChEBI" id="CHEBI:16526"/>
        <dbReference type="ChEBI" id="CHEBI:16810"/>
        <dbReference type="ChEBI" id="CHEBI:30031"/>
        <dbReference type="ChEBI" id="CHEBI:34779"/>
        <dbReference type="ChEBI" id="CHEBI:90615"/>
        <dbReference type="ChEBI" id="CHEBI:189583"/>
    </reaction>
    <physiologicalReaction direction="left-to-right" evidence="20">
        <dbReference type="Rhea" id="RHEA:70464"/>
    </physiologicalReaction>
</comment>
<reference evidence="30" key="2">
    <citation type="submission" date="2025-09" db="UniProtKB">
        <authorList>
            <consortium name="Ensembl"/>
        </authorList>
    </citation>
    <scope>IDENTIFICATION</scope>
</reference>
<evidence type="ECO:0000256" key="27">
    <source>
        <dbReference type="ARBA" id="ARBA00081727"/>
    </source>
</evidence>
<dbReference type="GO" id="GO:0005654">
    <property type="term" value="C:nucleoplasm"/>
    <property type="evidence" value="ECO:0007669"/>
    <property type="project" value="UniProtKB-SubCell"/>
</dbReference>
<dbReference type="Gene3D" id="2.60.120.590">
    <property type="entry name" value="Alpha-ketoglutarate-dependent dioxygenase AlkB-like"/>
    <property type="match status" value="1"/>
</dbReference>
<comment type="catalytic activity">
    <reaction evidence="22">
        <text>a methylated nucleobase within DNA + 2-oxoglutarate + O2 = a nucleobase within DNA + formaldehyde + succinate + CO2</text>
        <dbReference type="Rhea" id="RHEA:30299"/>
        <dbReference type="Rhea" id="RHEA-COMP:12192"/>
        <dbReference type="Rhea" id="RHEA-COMP:12193"/>
        <dbReference type="ChEBI" id="CHEBI:15379"/>
        <dbReference type="ChEBI" id="CHEBI:16526"/>
        <dbReference type="ChEBI" id="CHEBI:16810"/>
        <dbReference type="ChEBI" id="CHEBI:16842"/>
        <dbReference type="ChEBI" id="CHEBI:30031"/>
        <dbReference type="ChEBI" id="CHEBI:32875"/>
        <dbReference type="ChEBI" id="CHEBI:64428"/>
        <dbReference type="EC" id="1.14.11.33"/>
    </reaction>
    <physiologicalReaction direction="left-to-right" evidence="22">
        <dbReference type="Rhea" id="RHEA:30300"/>
    </physiologicalReaction>
</comment>
<dbReference type="GO" id="GO:0035516">
    <property type="term" value="F:broad specificity oxidative DNA demethylase activity"/>
    <property type="evidence" value="ECO:0007669"/>
    <property type="project" value="UniProtKB-EC"/>
</dbReference>
<keyword evidence="5" id="KW-0479">Metal-binding</keyword>
<comment type="cofactor">
    <cofactor evidence="1">
        <name>Fe(2+)</name>
        <dbReference type="ChEBI" id="CHEBI:29033"/>
    </cofactor>
</comment>
<dbReference type="PANTHER" id="PTHR31573">
    <property type="entry name" value="ALPHA-KETOGLUTARATE-DEPENDENT DIOXYGENASE ALKB HOMOLOG 2"/>
    <property type="match status" value="1"/>
</dbReference>
<proteinExistence type="inferred from homology"/>
<evidence type="ECO:0000256" key="28">
    <source>
        <dbReference type="PIRSR" id="PIRSR632852-1"/>
    </source>
</evidence>
<comment type="catalytic activity">
    <reaction evidence="13">
        <text>an N(1)-methyl-2'-deoxyadenosine in single-stranded DNA + 2-oxoglutarate + O2 = a 2'-deoxyadenosine in single-stranded DNA + formaldehyde + succinate + CO2 + H(+)</text>
        <dbReference type="Rhea" id="RHEA:70447"/>
        <dbReference type="Rhea" id="RHEA-COMP:17895"/>
        <dbReference type="Rhea" id="RHEA-COMP:17896"/>
        <dbReference type="ChEBI" id="CHEBI:15378"/>
        <dbReference type="ChEBI" id="CHEBI:15379"/>
        <dbReference type="ChEBI" id="CHEBI:16526"/>
        <dbReference type="ChEBI" id="CHEBI:16810"/>
        <dbReference type="ChEBI" id="CHEBI:16842"/>
        <dbReference type="ChEBI" id="CHEBI:30031"/>
        <dbReference type="ChEBI" id="CHEBI:90615"/>
        <dbReference type="ChEBI" id="CHEBI:139096"/>
    </reaction>
    <physiologicalReaction direction="left-to-right" evidence="13">
        <dbReference type="Rhea" id="RHEA:70448"/>
    </physiologicalReaction>
</comment>
<keyword evidence="7" id="KW-0460">Magnesium</keyword>
<evidence type="ECO:0000256" key="1">
    <source>
        <dbReference type="ARBA" id="ARBA00001954"/>
    </source>
</evidence>
<dbReference type="SUPFAM" id="SSF51197">
    <property type="entry name" value="Clavaminate synthase-like"/>
    <property type="match status" value="1"/>
</dbReference>
<dbReference type="InterPro" id="IPR032852">
    <property type="entry name" value="ALKBH2"/>
</dbReference>
<evidence type="ECO:0000256" key="8">
    <source>
        <dbReference type="ARBA" id="ARBA00022964"/>
    </source>
</evidence>
<keyword evidence="12" id="KW-0539">Nucleus</keyword>
<evidence type="ECO:0000256" key="20">
    <source>
        <dbReference type="ARBA" id="ARBA00052627"/>
    </source>
</evidence>
<comment type="catalytic activity">
    <reaction evidence="14">
        <text>an N(3)-methyl-2'-deoxycytidine in single-stranded DNA + 2-oxoglutarate + O2 = a 2'-deoxycytidine in single-stranded DNA + formaldehyde + succinate + CO2 + H(+)</text>
        <dbReference type="Rhea" id="RHEA:70435"/>
        <dbReference type="Rhea" id="RHEA-COMP:12846"/>
        <dbReference type="Rhea" id="RHEA-COMP:17894"/>
        <dbReference type="ChEBI" id="CHEBI:15378"/>
        <dbReference type="ChEBI" id="CHEBI:15379"/>
        <dbReference type="ChEBI" id="CHEBI:16526"/>
        <dbReference type="ChEBI" id="CHEBI:16810"/>
        <dbReference type="ChEBI" id="CHEBI:16842"/>
        <dbReference type="ChEBI" id="CHEBI:30031"/>
        <dbReference type="ChEBI" id="CHEBI:85452"/>
        <dbReference type="ChEBI" id="CHEBI:139075"/>
    </reaction>
    <physiologicalReaction direction="left-to-right" evidence="14">
        <dbReference type="Rhea" id="RHEA:70436"/>
    </physiologicalReaction>
</comment>
<comment type="catalytic activity">
    <reaction evidence="19">
        <text>a 3,N(4)-etheno-2'-deoxycytidine in single-stranded DNA + 2-oxoglutarate + O2 + H2O = a 2'-deoxycytidine in single-stranded DNA + glyoxal + succinate + CO2</text>
        <dbReference type="Rhea" id="RHEA:70471"/>
        <dbReference type="Rhea" id="RHEA-COMP:12846"/>
        <dbReference type="Rhea" id="RHEA-COMP:17906"/>
        <dbReference type="ChEBI" id="CHEBI:15377"/>
        <dbReference type="ChEBI" id="CHEBI:15379"/>
        <dbReference type="ChEBI" id="CHEBI:16526"/>
        <dbReference type="ChEBI" id="CHEBI:16810"/>
        <dbReference type="ChEBI" id="CHEBI:30031"/>
        <dbReference type="ChEBI" id="CHEBI:34779"/>
        <dbReference type="ChEBI" id="CHEBI:85452"/>
        <dbReference type="ChEBI" id="CHEBI:189585"/>
    </reaction>
    <physiologicalReaction direction="left-to-right" evidence="19">
        <dbReference type="Rhea" id="RHEA:70472"/>
    </physiologicalReaction>
</comment>
<evidence type="ECO:0000256" key="13">
    <source>
        <dbReference type="ARBA" id="ARBA00051010"/>
    </source>
</evidence>
<feature type="binding site" evidence="28">
    <location>
        <position position="317"/>
    </location>
    <ligand>
        <name>2-oxoglutarate</name>
        <dbReference type="ChEBI" id="CHEBI:16810"/>
    </ligand>
</feature>
<comment type="similarity">
    <text evidence="4">Belongs to the alkB family.</text>
</comment>
<feature type="binding site" evidence="28">
    <location>
        <position position="412"/>
    </location>
    <ligand>
        <name>2-oxoglutarate</name>
        <dbReference type="ChEBI" id="CHEBI:16810"/>
    </ligand>
</feature>
<evidence type="ECO:0000256" key="16">
    <source>
        <dbReference type="ARBA" id="ARBA00051376"/>
    </source>
</evidence>
<sequence length="432" mass="49993">MSHTYICDVAHLAPGEHLFSRWVNCVAFPLFRNKLHQLWQKCKKNNKKIIETPDSKQCVWKISSSHLFEVGLSELSSQLLPPALPEPWRSLSGSQPLQRRSLVASHPFQLLRGQRTRRRALLLRQHRSAFLLLLQDFGILSKTQSRKTFPISVSPHQATEMDKFLLGGQNKRLCSNDVPRRSPRKKMIKMEEHECEEEEEEKDPSFEEFSHPIPWQKIEAEGLDCDYALLFLKEEADNLFRQLEEEVVYSTGEESKVQVFGKVYNIPRKQATYGNAGLIYTYSGVRRLASPWTPTLECIRNAVTDATGRQFNFVLINRYKDGQDHMGEHRDDEKELDPSCPIASVSLGAARDFIFRHRDARGKRSNRQIDPVKLELAHGSLLLMNPPTNTFWYHSLPVRKKVLSPRINLTFRRILEDIAEQSKRNINIKNPD</sequence>
<evidence type="ECO:0000256" key="22">
    <source>
        <dbReference type="ARBA" id="ARBA00053025"/>
    </source>
</evidence>
<evidence type="ECO:0000256" key="14">
    <source>
        <dbReference type="ARBA" id="ARBA00051165"/>
    </source>
</evidence>
<comment type="catalytic activity">
    <reaction evidence="18">
        <text>a 1,N(2)-etheno-2'-deoxyguanosine in double-stranded DNA + 2-oxoglutarate + O2 + H2O = a 2'-deoxyguanosine in double-stranded DNA + glyoxal + succinate + CO2</text>
        <dbReference type="Rhea" id="RHEA:70487"/>
        <dbReference type="Rhea" id="RHEA-COMP:17910"/>
        <dbReference type="Rhea" id="RHEA-COMP:17912"/>
        <dbReference type="ChEBI" id="CHEBI:15377"/>
        <dbReference type="ChEBI" id="CHEBI:15379"/>
        <dbReference type="ChEBI" id="CHEBI:16526"/>
        <dbReference type="ChEBI" id="CHEBI:16810"/>
        <dbReference type="ChEBI" id="CHEBI:30031"/>
        <dbReference type="ChEBI" id="CHEBI:34779"/>
        <dbReference type="ChEBI" id="CHEBI:85445"/>
        <dbReference type="ChEBI" id="CHEBI:189586"/>
    </reaction>
    <physiologicalReaction direction="left-to-right" evidence="18">
        <dbReference type="Rhea" id="RHEA:70488"/>
    </physiologicalReaction>
</comment>
<feature type="binding site" evidence="28">
    <location>
        <position position="406"/>
    </location>
    <ligand>
        <name>2-oxoglutarate</name>
        <dbReference type="ChEBI" id="CHEBI:16810"/>
    </ligand>
</feature>
<dbReference type="EC" id="1.14.11.33" evidence="24"/>
<protein>
    <recommendedName>
        <fullName evidence="25">DNA oxidative demethylase ALKBH2</fullName>
        <ecNumber evidence="24">1.14.11.33</ecNumber>
    </recommendedName>
    <alternativeName>
        <fullName evidence="26">Alkylated DNA repair protein alkB homolog 2</fullName>
    </alternativeName>
    <alternativeName>
        <fullName evidence="27">Alpha-ketoglutarate-dependent dioxygenase alkB homolog 2</fullName>
    </alternativeName>
</protein>
<dbReference type="GO" id="GO:0051747">
    <property type="term" value="F:cytosine C-5 DNA demethylase activity"/>
    <property type="evidence" value="ECO:0007669"/>
    <property type="project" value="UniProtKB-ARBA"/>
</dbReference>
<keyword evidence="31" id="KW-1185">Reference proteome</keyword>
<dbReference type="Pfam" id="PF13532">
    <property type="entry name" value="2OG-FeII_Oxy_2"/>
    <property type="match status" value="1"/>
</dbReference>
<feature type="binding site" evidence="28">
    <location>
        <position position="319"/>
    </location>
    <ligand>
        <name>2-oxoglutarate</name>
        <dbReference type="ChEBI" id="CHEBI:16810"/>
    </ligand>
</feature>
<evidence type="ECO:0000256" key="10">
    <source>
        <dbReference type="ARBA" id="ARBA00023004"/>
    </source>
</evidence>
<organism evidence="30 31">
    <name type="scientific">Poecilia mexicana</name>
    <dbReference type="NCBI Taxonomy" id="48701"/>
    <lineage>
        <taxon>Eukaryota</taxon>
        <taxon>Metazoa</taxon>
        <taxon>Chordata</taxon>
        <taxon>Craniata</taxon>
        <taxon>Vertebrata</taxon>
        <taxon>Euteleostomi</taxon>
        <taxon>Actinopterygii</taxon>
        <taxon>Neopterygii</taxon>
        <taxon>Teleostei</taxon>
        <taxon>Neoteleostei</taxon>
        <taxon>Acanthomorphata</taxon>
        <taxon>Ovalentaria</taxon>
        <taxon>Atherinomorphae</taxon>
        <taxon>Cyprinodontiformes</taxon>
        <taxon>Poeciliidae</taxon>
        <taxon>Poeciliinae</taxon>
        <taxon>Poecilia</taxon>
    </lineage>
</organism>
<evidence type="ECO:0000256" key="2">
    <source>
        <dbReference type="ARBA" id="ARBA00004604"/>
    </source>
</evidence>
<feature type="binding site" evidence="28">
    <location>
        <position position="410"/>
    </location>
    <ligand>
        <name>2-oxoglutarate</name>
        <dbReference type="ChEBI" id="CHEBI:16810"/>
    </ligand>
</feature>
<comment type="catalytic activity">
    <reaction evidence="16">
        <text>an N(3)-methyl-2'-deoxycytidine in double-stranded DNA + 2-oxoglutarate + O2 = a 2'-deoxycytidine in double-stranded DNA + formaldehyde + succinate + CO2 + H(+)</text>
        <dbReference type="Rhea" id="RHEA:70439"/>
        <dbReference type="Rhea" id="RHEA-COMP:14237"/>
        <dbReference type="Rhea" id="RHEA-COMP:17070"/>
        <dbReference type="ChEBI" id="CHEBI:15378"/>
        <dbReference type="ChEBI" id="CHEBI:15379"/>
        <dbReference type="ChEBI" id="CHEBI:16526"/>
        <dbReference type="ChEBI" id="CHEBI:16810"/>
        <dbReference type="ChEBI" id="CHEBI:16842"/>
        <dbReference type="ChEBI" id="CHEBI:30031"/>
        <dbReference type="ChEBI" id="CHEBI:85452"/>
        <dbReference type="ChEBI" id="CHEBI:139075"/>
    </reaction>
    <physiologicalReaction direction="left-to-right" evidence="16">
        <dbReference type="Rhea" id="RHEA:70440"/>
    </physiologicalReaction>
</comment>
<evidence type="ECO:0000256" key="24">
    <source>
        <dbReference type="ARBA" id="ARBA00066725"/>
    </source>
</evidence>
<evidence type="ECO:0000256" key="17">
    <source>
        <dbReference type="ARBA" id="ARBA00051434"/>
    </source>
</evidence>
<keyword evidence="9" id="KW-0560">Oxidoreductase</keyword>
<comment type="catalytic activity">
    <reaction evidence="21">
        <text>an N(1)-methyl-2'-deoxyadenosine in double-stranded DNA + 2-oxoglutarate + O2 = a 2'-deoxyadenosine in double-stranded DNA + formaldehyde + succinate + CO2 + H(+)</text>
        <dbReference type="Rhea" id="RHEA:70443"/>
        <dbReference type="Rhea" id="RHEA-COMP:14236"/>
        <dbReference type="Rhea" id="RHEA-COMP:17897"/>
        <dbReference type="ChEBI" id="CHEBI:15378"/>
        <dbReference type="ChEBI" id="CHEBI:15379"/>
        <dbReference type="ChEBI" id="CHEBI:16526"/>
        <dbReference type="ChEBI" id="CHEBI:16810"/>
        <dbReference type="ChEBI" id="CHEBI:16842"/>
        <dbReference type="ChEBI" id="CHEBI:30031"/>
        <dbReference type="ChEBI" id="CHEBI:90615"/>
        <dbReference type="ChEBI" id="CHEBI:139096"/>
    </reaction>
    <physiologicalReaction direction="left-to-right" evidence="21">
        <dbReference type="Rhea" id="RHEA:70444"/>
    </physiologicalReaction>
</comment>
<evidence type="ECO:0000256" key="6">
    <source>
        <dbReference type="ARBA" id="ARBA00022763"/>
    </source>
</evidence>
<feature type="binding site" evidence="28">
    <location>
        <position position="329"/>
    </location>
    <ligand>
        <name>2-oxoglutarate</name>
        <dbReference type="ChEBI" id="CHEBI:16810"/>
    </ligand>
</feature>